<evidence type="ECO:0000313" key="8">
    <source>
        <dbReference type="Proteomes" id="UP000005222"/>
    </source>
</evidence>
<dbReference type="InterPro" id="IPR025069">
    <property type="entry name" value="Cpsf2_C"/>
</dbReference>
<dbReference type="OrthoDB" id="64353at2759"/>
<dbReference type="InterPro" id="IPR001279">
    <property type="entry name" value="Metallo-B-lactamas"/>
</dbReference>
<dbReference type="Proteomes" id="UP000005222">
    <property type="component" value="Chromosome B"/>
</dbReference>
<dbReference type="PANTHER" id="PTHR45922">
    <property type="entry name" value="CLEAVAGE AND POLYADENYLATION SPECIFICITY FACTOR SUBUNIT 2"/>
    <property type="match status" value="1"/>
</dbReference>
<name>G8YTE9_PICSO</name>
<dbReference type="InParanoid" id="G8YTE9"/>
<dbReference type="CDD" id="cd16293">
    <property type="entry name" value="CPSF2-like_MBL-fold"/>
    <property type="match status" value="1"/>
</dbReference>
<dbReference type="AlphaFoldDB" id="G8YTE9"/>
<dbReference type="PANTHER" id="PTHR45922:SF1">
    <property type="entry name" value="CLEAVAGE AND POLYADENYLATION SPECIFICITY FACTOR SUBUNIT 2"/>
    <property type="match status" value="1"/>
</dbReference>
<organism evidence="7 8">
    <name type="scientific">Pichia sorbitophila (strain ATCC MYA-4447 / BCRC 22081 / CBS 7064 / NBRC 10061 / NRRL Y-12695)</name>
    <name type="common">Hybrid yeast</name>
    <dbReference type="NCBI Taxonomy" id="559304"/>
    <lineage>
        <taxon>Eukaryota</taxon>
        <taxon>Fungi</taxon>
        <taxon>Dikarya</taxon>
        <taxon>Ascomycota</taxon>
        <taxon>Saccharomycotina</taxon>
        <taxon>Pichiomycetes</taxon>
        <taxon>Debaryomycetaceae</taxon>
        <taxon>Millerozyma</taxon>
    </lineage>
</organism>
<dbReference type="Pfam" id="PF13299">
    <property type="entry name" value="CPSF100_C"/>
    <property type="match status" value="1"/>
</dbReference>
<comment type="similarity">
    <text evidence="4">Belongs to the metallo-beta-lactamase superfamily. RNA-metabolizing metallo-beta-lactamase-like family. CPSF2/YSH1 subfamily.</text>
</comment>
<feature type="compositionally biased region" description="Acidic residues" evidence="5">
    <location>
        <begin position="461"/>
        <end position="478"/>
    </location>
</feature>
<evidence type="ECO:0000256" key="5">
    <source>
        <dbReference type="SAM" id="MobiDB-lite"/>
    </source>
</evidence>
<dbReference type="STRING" id="559304.G8YTE9"/>
<evidence type="ECO:0000313" key="7">
    <source>
        <dbReference type="EMBL" id="CCE73200.1"/>
    </source>
</evidence>
<evidence type="ECO:0000256" key="2">
    <source>
        <dbReference type="ARBA" id="ARBA00022664"/>
    </source>
</evidence>
<feature type="region of interest" description="Disordered" evidence="5">
    <location>
        <begin position="584"/>
        <end position="620"/>
    </location>
</feature>
<dbReference type="InterPro" id="IPR027075">
    <property type="entry name" value="CPSF2"/>
</dbReference>
<evidence type="ECO:0000259" key="6">
    <source>
        <dbReference type="SMART" id="SM01027"/>
    </source>
</evidence>
<dbReference type="FunCoup" id="G8YTE9">
    <property type="interactions" value="1395"/>
</dbReference>
<dbReference type="Pfam" id="PF10996">
    <property type="entry name" value="Beta-Casp"/>
    <property type="match status" value="1"/>
</dbReference>
<reference evidence="7 8" key="1">
    <citation type="journal article" date="2012" name="G3 (Bethesda)">
        <title>Pichia sorbitophila, an interspecies yeast hybrid reveals early steps of genome resolution following polyploidization.</title>
        <authorList>
            <person name="Leh Louis V."/>
            <person name="Despons L."/>
            <person name="Friedrich A."/>
            <person name="Martin T."/>
            <person name="Durrens P."/>
            <person name="Casaregola S."/>
            <person name="Neuveglise C."/>
            <person name="Fairhead C."/>
            <person name="Marck C."/>
            <person name="Cruz J.A."/>
            <person name="Straub M.L."/>
            <person name="Kugler V."/>
            <person name="Sacerdot C."/>
            <person name="Uzunov Z."/>
            <person name="Thierry A."/>
            <person name="Weiss S."/>
            <person name="Bleykasten C."/>
            <person name="De Montigny J."/>
            <person name="Jacques N."/>
            <person name="Jung P."/>
            <person name="Lemaire M."/>
            <person name="Mallet S."/>
            <person name="Morel G."/>
            <person name="Richard G.F."/>
            <person name="Sarkar A."/>
            <person name="Savel G."/>
            <person name="Schacherer J."/>
            <person name="Seret M.L."/>
            <person name="Talla E."/>
            <person name="Samson G."/>
            <person name="Jubin C."/>
            <person name="Poulain J."/>
            <person name="Vacherie B."/>
            <person name="Barbe V."/>
            <person name="Pelletier E."/>
            <person name="Sherman D.J."/>
            <person name="Westhof E."/>
            <person name="Weissenbach J."/>
            <person name="Baret P.V."/>
            <person name="Wincker P."/>
            <person name="Gaillardin C."/>
            <person name="Dujon B."/>
            <person name="Souciet J.L."/>
        </authorList>
    </citation>
    <scope>NUCLEOTIDE SEQUENCE [LARGE SCALE GENOMIC DNA]</scope>
    <source>
        <strain evidence="8">ATCC MYA-4447 / BCRC 22081 / CBS 7064 / NBRC 10061 / NRRL Y-12695</strain>
    </source>
</reference>
<dbReference type="GO" id="GO:0005847">
    <property type="term" value="C:mRNA cleavage and polyadenylation specificity factor complex"/>
    <property type="evidence" value="ECO:0007669"/>
    <property type="project" value="InterPro"/>
</dbReference>
<dbReference type="EMBL" id="FO082058">
    <property type="protein sequence ID" value="CCE73200.1"/>
    <property type="molecule type" value="Genomic_DNA"/>
</dbReference>
<feature type="compositionally biased region" description="Polar residues" evidence="5">
    <location>
        <begin position="483"/>
        <end position="500"/>
    </location>
</feature>
<gene>
    <name evidence="7" type="primary">Piso0_000226</name>
    <name evidence="7" type="ORF">GNLVRS01_PISO0B04797g</name>
</gene>
<protein>
    <recommendedName>
        <fullName evidence="4">Cleavage and polyadenylation specificity factor subunit 2</fullName>
    </recommendedName>
    <alternativeName>
        <fullName evidence="4">Cleavage and polyadenylation specificity factor 100 kDa subunit</fullName>
    </alternativeName>
</protein>
<feature type="domain" description="Beta-Casp" evidence="6">
    <location>
        <begin position="250"/>
        <end position="380"/>
    </location>
</feature>
<feature type="compositionally biased region" description="Basic and acidic residues" evidence="5">
    <location>
        <begin position="584"/>
        <end position="608"/>
    </location>
</feature>
<dbReference type="eggNOG" id="KOG1135">
    <property type="taxonomic scope" value="Eukaryota"/>
</dbReference>
<dbReference type="GO" id="GO:0003723">
    <property type="term" value="F:RNA binding"/>
    <property type="evidence" value="ECO:0007669"/>
    <property type="project" value="UniProtKB-KW"/>
</dbReference>
<dbReference type="OMA" id="FWLIVKR"/>
<dbReference type="Gene3D" id="3.60.15.10">
    <property type="entry name" value="Ribonuclease Z/Hydroxyacylglutathione hydrolase-like"/>
    <property type="match status" value="1"/>
</dbReference>
<keyword evidence="8" id="KW-1185">Reference proteome</keyword>
<dbReference type="SMART" id="SM01027">
    <property type="entry name" value="Beta-Casp"/>
    <property type="match status" value="1"/>
</dbReference>
<dbReference type="Pfam" id="PF16661">
    <property type="entry name" value="Lactamase_B_6"/>
    <property type="match status" value="1"/>
</dbReference>
<keyword evidence="3 4" id="KW-0539">Nucleus</keyword>
<evidence type="ECO:0000256" key="3">
    <source>
        <dbReference type="ARBA" id="ARBA00023242"/>
    </source>
</evidence>
<dbReference type="InterPro" id="IPR035639">
    <property type="entry name" value="CPSF2_MBL"/>
</dbReference>
<accession>G8YTE9</accession>
<dbReference type="GO" id="GO:0006397">
    <property type="term" value="P:mRNA processing"/>
    <property type="evidence" value="ECO:0007669"/>
    <property type="project" value="UniProtKB-KW"/>
</dbReference>
<dbReference type="InterPro" id="IPR022712">
    <property type="entry name" value="Beta_Casp"/>
</dbReference>
<dbReference type="InterPro" id="IPR036866">
    <property type="entry name" value="RibonucZ/Hydroxyglut_hydro"/>
</dbReference>
<keyword evidence="4" id="KW-0694">RNA-binding</keyword>
<dbReference type="SUPFAM" id="SSF56281">
    <property type="entry name" value="Metallo-hydrolase/oxidoreductase"/>
    <property type="match status" value="1"/>
</dbReference>
<keyword evidence="2 4" id="KW-0507">mRNA processing</keyword>
<sequence>MFSFTILNPAEGDDSCRASLLSFDNEIKILADPSWNGKNPDSILYLEKYLKETDLILLSHATAEFISGYVLLCVKFPYLMSNIAVYSTLPVNQLGRISTIEYYRSSGILGPLKDSILEADEVDEWFDKVKPLKYMQTLNLFDSKMVITPYNAGHTLGGTFWLLTRQLEKVIYAPAWNHSKDSFLNNATFLSSSTGNPSSQLLRPTALITNTDLGSTMSHKKRTEKFLSLVDATLANGGTVLLPTSLAGRFLELLHLVDQHLQSAPIPVYFLSYSGTRVLNYASNLLEWMSGQLIKEWEEASSSTNNSSNKNNFPFDPSKVDLLSDPNELIQLSGPKIVFCSGLDFKDGDVSFEVLSYLCQDEKTTIILTEKTHFGSDDTINSQLYREWYDLAKQRNGGLVEDGAAVPLEKIINLQNWTKEEPLIGSDLSDFQERISQQRKQRLLAKVRDRKNQNLLNADTLSDDDSSDEEENTTDEESEALKMTSTTIKSNSVTGNNTTAPVRVDDLSSHEAFISSHIKQTLQDNRPLDLKITYKLKPRHAMFPFMVVSHKPKVDDYGEMINIEDFQKNDDFGNKLIMESKKKFEQNERRKWGNTEHDKGRGKFKNDKNNSSSQNKLTPQEVLNNQLLQKNLDTLFNPKKRVPMNVASSFASDPQELRIRCGLSFVDLSGLVDLRSLSLIVTSLKPYNLILLPDFSYSSQSAEELDGLKSVTQSFEQHQVSNNSEVPKEDASKFLSLSNVRSKFDSGVKRNSNLSVIAVKCNSPIKIGADNGDGIGLSNFEIKLDDEIVNTLKWQKVDNNYRVAKVFGELEISNPDLQHKTPKIVSDYINTNSRFTLKHISDMTYSKQQSELLDKSETSASHLQSQNASKLAIGNIRLPELKKKLMNRNLTAEFKSEGTLVVNNTISIRKVAYGGSEGEDTGDIAIEGSVGALYYEVKDCIREMLAYI</sequence>
<comment type="subcellular location">
    <subcellularLocation>
        <location evidence="1 4">Nucleus</location>
    </subcellularLocation>
</comment>
<evidence type="ECO:0000256" key="4">
    <source>
        <dbReference type="RuleBase" id="RU365006"/>
    </source>
</evidence>
<feature type="region of interest" description="Disordered" evidence="5">
    <location>
        <begin position="455"/>
        <end position="502"/>
    </location>
</feature>
<proteinExistence type="inferred from homology"/>
<dbReference type="HOGENOM" id="CLU_002227_3_0_1"/>
<evidence type="ECO:0000256" key="1">
    <source>
        <dbReference type="ARBA" id="ARBA00004123"/>
    </source>
</evidence>